<sequence length="149" mass="15368">MALILAISVTTASAQDPTDACLRCIISSAMIASPTCDYALLSTEPPSGELTPEQKACYCPLSVSDTWVQRCVQPGECLASDAPIIYATVSGLKQICTAAPQPWNGRFAPTVLEGVATIALSDAGTLMGSFSKVFTGVSLAVALAVVLLV</sequence>
<dbReference type="OrthoDB" id="2445447at2759"/>
<name>A0A9P6QZS8_9FUNG</name>
<gene>
    <name evidence="1" type="ORF">BGZ97_013033</name>
</gene>
<reference evidence="1" key="1">
    <citation type="journal article" date="2020" name="Fungal Divers.">
        <title>Resolving the Mortierellaceae phylogeny through synthesis of multi-gene phylogenetics and phylogenomics.</title>
        <authorList>
            <person name="Vandepol N."/>
            <person name="Liber J."/>
            <person name="Desiro A."/>
            <person name="Na H."/>
            <person name="Kennedy M."/>
            <person name="Barry K."/>
            <person name="Grigoriev I.V."/>
            <person name="Miller A.N."/>
            <person name="O'Donnell K."/>
            <person name="Stajich J.E."/>
            <person name="Bonito G."/>
        </authorList>
    </citation>
    <scope>NUCLEOTIDE SEQUENCE</scope>
    <source>
        <strain evidence="1">NVP60</strain>
    </source>
</reference>
<dbReference type="Proteomes" id="UP000823405">
    <property type="component" value="Unassembled WGS sequence"/>
</dbReference>
<dbReference type="AlphaFoldDB" id="A0A9P6QZS8"/>
<keyword evidence="2" id="KW-1185">Reference proteome</keyword>
<accession>A0A9P6QZS8</accession>
<organism evidence="1 2">
    <name type="scientific">Linnemannia gamsii</name>
    <dbReference type="NCBI Taxonomy" id="64522"/>
    <lineage>
        <taxon>Eukaryota</taxon>
        <taxon>Fungi</taxon>
        <taxon>Fungi incertae sedis</taxon>
        <taxon>Mucoromycota</taxon>
        <taxon>Mortierellomycotina</taxon>
        <taxon>Mortierellomycetes</taxon>
        <taxon>Mortierellales</taxon>
        <taxon>Mortierellaceae</taxon>
        <taxon>Linnemannia</taxon>
    </lineage>
</organism>
<evidence type="ECO:0000313" key="2">
    <source>
        <dbReference type="Proteomes" id="UP000823405"/>
    </source>
</evidence>
<evidence type="ECO:0000313" key="1">
    <source>
        <dbReference type="EMBL" id="KAG0309559.1"/>
    </source>
</evidence>
<dbReference type="EMBL" id="JAAAIN010000927">
    <property type="protein sequence ID" value="KAG0309559.1"/>
    <property type="molecule type" value="Genomic_DNA"/>
</dbReference>
<comment type="caution">
    <text evidence="1">The sequence shown here is derived from an EMBL/GenBank/DDBJ whole genome shotgun (WGS) entry which is preliminary data.</text>
</comment>
<proteinExistence type="predicted"/>
<protein>
    <submittedName>
        <fullName evidence="1">Uncharacterized protein</fullName>
    </submittedName>
</protein>